<protein>
    <recommendedName>
        <fullName evidence="9">Inositol-1-monophosphatase</fullName>
        <ecNumber evidence="9">3.1.3.25</ecNumber>
    </recommendedName>
</protein>
<keyword evidence="6" id="KW-0805">Transcription regulation</keyword>
<accession>A0A1I4QCL3</accession>
<evidence type="ECO:0000256" key="8">
    <source>
        <dbReference type="PIRSR" id="PIRSR600760-2"/>
    </source>
</evidence>
<dbReference type="PANTHER" id="PTHR20854">
    <property type="entry name" value="INOSITOL MONOPHOSPHATASE"/>
    <property type="match status" value="1"/>
</dbReference>
<dbReference type="InterPro" id="IPR033942">
    <property type="entry name" value="IMPase"/>
</dbReference>
<evidence type="ECO:0000256" key="5">
    <source>
        <dbReference type="ARBA" id="ARBA00022801"/>
    </source>
</evidence>
<dbReference type="PRINTS" id="PR00377">
    <property type="entry name" value="IMPHPHTASES"/>
</dbReference>
<dbReference type="PRINTS" id="PR01959">
    <property type="entry name" value="SBIMPHPHTASE"/>
</dbReference>
<evidence type="ECO:0000256" key="9">
    <source>
        <dbReference type="RuleBase" id="RU364068"/>
    </source>
</evidence>
<dbReference type="EC" id="3.1.3.25" evidence="9"/>
<evidence type="ECO:0000256" key="7">
    <source>
        <dbReference type="ARBA" id="ARBA00022842"/>
    </source>
</evidence>
<keyword evidence="5 9" id="KW-0378">Hydrolase</keyword>
<dbReference type="Gene3D" id="3.40.190.80">
    <property type="match status" value="1"/>
</dbReference>
<feature type="binding site" evidence="8">
    <location>
        <position position="85"/>
    </location>
    <ligand>
        <name>Mg(2+)</name>
        <dbReference type="ChEBI" id="CHEBI:18420"/>
        <label>1</label>
        <note>catalytic</note>
    </ligand>
</feature>
<evidence type="ECO:0000256" key="2">
    <source>
        <dbReference type="ARBA" id="ARBA00001946"/>
    </source>
</evidence>
<dbReference type="Pfam" id="PF00459">
    <property type="entry name" value="Inositol_P"/>
    <property type="match status" value="1"/>
</dbReference>
<comment type="cofactor">
    <cofactor evidence="2 8 9">
        <name>Mg(2+)</name>
        <dbReference type="ChEBI" id="CHEBI:18420"/>
    </cofactor>
</comment>
<dbReference type="PANTHER" id="PTHR20854:SF4">
    <property type="entry name" value="INOSITOL-1-MONOPHOSPHATASE-RELATED"/>
    <property type="match status" value="1"/>
</dbReference>
<dbReference type="InterPro" id="IPR000760">
    <property type="entry name" value="Inositol_monophosphatase-like"/>
</dbReference>
<evidence type="ECO:0000313" key="11">
    <source>
        <dbReference type="Proteomes" id="UP000199556"/>
    </source>
</evidence>
<feature type="binding site" evidence="8">
    <location>
        <position position="83"/>
    </location>
    <ligand>
        <name>Mg(2+)</name>
        <dbReference type="ChEBI" id="CHEBI:18420"/>
        <label>1</label>
        <note>catalytic</note>
    </ligand>
</feature>
<dbReference type="GO" id="GO:0006020">
    <property type="term" value="P:inositol metabolic process"/>
    <property type="evidence" value="ECO:0007669"/>
    <property type="project" value="TreeGrafter"/>
</dbReference>
<dbReference type="GO" id="GO:0046854">
    <property type="term" value="P:phosphatidylinositol phosphate biosynthetic process"/>
    <property type="evidence" value="ECO:0007669"/>
    <property type="project" value="InterPro"/>
</dbReference>
<dbReference type="RefSeq" id="WP_090483922.1">
    <property type="nucleotide sequence ID" value="NZ_FOUO01000004.1"/>
</dbReference>
<keyword evidence="7 8" id="KW-0460">Magnesium</keyword>
<keyword evidence="4 8" id="KW-0479">Metal-binding</keyword>
<dbReference type="InterPro" id="IPR020583">
    <property type="entry name" value="Inositol_monoP_metal-BS"/>
</dbReference>
<dbReference type="GO" id="GO:0007165">
    <property type="term" value="P:signal transduction"/>
    <property type="evidence" value="ECO:0007669"/>
    <property type="project" value="TreeGrafter"/>
</dbReference>
<evidence type="ECO:0000256" key="4">
    <source>
        <dbReference type="ARBA" id="ARBA00022723"/>
    </source>
</evidence>
<comment type="catalytic activity">
    <reaction evidence="1 9">
        <text>a myo-inositol phosphate + H2O = myo-inositol + phosphate</text>
        <dbReference type="Rhea" id="RHEA:24056"/>
        <dbReference type="ChEBI" id="CHEBI:15377"/>
        <dbReference type="ChEBI" id="CHEBI:17268"/>
        <dbReference type="ChEBI" id="CHEBI:43474"/>
        <dbReference type="ChEBI" id="CHEBI:84139"/>
        <dbReference type="EC" id="3.1.3.25"/>
    </reaction>
</comment>
<dbReference type="InterPro" id="IPR022337">
    <property type="entry name" value="Inositol_monophosphatase_SuhB"/>
</dbReference>
<sequence length="265" mass="29016">MNPLLNIAVKAARAAGQVIARNAHRLDTLTIQDKQPNDFVTEVDQAAEREIIRVIRRAYPDHGILAEESGARDTDHDFVWVIDPLDGTTNFIHGIPQFAVSIAVRHRGRLEQAVVYDPIKEELFTASRGGGAFLNSRRIRVTGLKDLSGALLGTGIPFREEQDLDHYLRTLRVLLPGTAGVRRPGAASLDLAYVACGRLDGFWEMGLNEWDMAAGVLLVQEAGGLVSDLRGGNDYLEHGNVVAAGPKVFKAMLQRLHPVVNRSAE</sequence>
<dbReference type="PROSITE" id="PS00630">
    <property type="entry name" value="IMP_2"/>
    <property type="match status" value="1"/>
</dbReference>
<evidence type="ECO:0000256" key="1">
    <source>
        <dbReference type="ARBA" id="ARBA00001033"/>
    </source>
</evidence>
<evidence type="ECO:0000256" key="3">
    <source>
        <dbReference type="ARBA" id="ARBA00009759"/>
    </source>
</evidence>
<dbReference type="EMBL" id="FOUO01000004">
    <property type="protein sequence ID" value="SFM37380.1"/>
    <property type="molecule type" value="Genomic_DNA"/>
</dbReference>
<name>A0A1I4QCL3_ECTMO</name>
<dbReference type="SUPFAM" id="SSF56655">
    <property type="entry name" value="Carbohydrate phosphatase"/>
    <property type="match status" value="1"/>
</dbReference>
<dbReference type="AlphaFoldDB" id="A0A1I4QCL3"/>
<proteinExistence type="inferred from homology"/>
<organism evidence="10 11">
    <name type="scientific">Ectothiorhodospira mobilis</name>
    <dbReference type="NCBI Taxonomy" id="195064"/>
    <lineage>
        <taxon>Bacteria</taxon>
        <taxon>Pseudomonadati</taxon>
        <taxon>Pseudomonadota</taxon>
        <taxon>Gammaproteobacteria</taxon>
        <taxon>Chromatiales</taxon>
        <taxon>Ectothiorhodospiraceae</taxon>
        <taxon>Ectothiorhodospira</taxon>
    </lineage>
</organism>
<dbReference type="GO" id="GO:0046872">
    <property type="term" value="F:metal ion binding"/>
    <property type="evidence" value="ECO:0007669"/>
    <property type="project" value="UniProtKB-KW"/>
</dbReference>
<dbReference type="PROSITE" id="PS00629">
    <property type="entry name" value="IMP_1"/>
    <property type="match status" value="1"/>
</dbReference>
<dbReference type="STRING" id="195064.SAMN05421721_1044"/>
<dbReference type="InterPro" id="IPR020550">
    <property type="entry name" value="Inositol_monophosphatase_CS"/>
</dbReference>
<dbReference type="OrthoDB" id="9785695at2"/>
<dbReference type="FunFam" id="3.30.540.10:FF:000003">
    <property type="entry name" value="Inositol-1-monophosphatase"/>
    <property type="match status" value="1"/>
</dbReference>
<dbReference type="GO" id="GO:0031564">
    <property type="term" value="P:transcription antitermination"/>
    <property type="evidence" value="ECO:0007669"/>
    <property type="project" value="UniProtKB-KW"/>
</dbReference>
<dbReference type="CDD" id="cd01639">
    <property type="entry name" value="IMPase"/>
    <property type="match status" value="1"/>
</dbReference>
<feature type="binding site" evidence="8">
    <location>
        <position position="67"/>
    </location>
    <ligand>
        <name>Mg(2+)</name>
        <dbReference type="ChEBI" id="CHEBI:18420"/>
        <label>1</label>
        <note>catalytic</note>
    </ligand>
</feature>
<keyword evidence="6" id="KW-0889">Transcription antitermination</keyword>
<evidence type="ECO:0000256" key="6">
    <source>
        <dbReference type="ARBA" id="ARBA00022814"/>
    </source>
</evidence>
<keyword evidence="11" id="KW-1185">Reference proteome</keyword>
<dbReference type="GO" id="GO:0008934">
    <property type="term" value="F:inositol monophosphate 1-phosphatase activity"/>
    <property type="evidence" value="ECO:0007669"/>
    <property type="project" value="InterPro"/>
</dbReference>
<keyword evidence="6" id="KW-0804">Transcription</keyword>
<reference evidence="10 11" key="1">
    <citation type="submission" date="2016-10" db="EMBL/GenBank/DDBJ databases">
        <authorList>
            <person name="de Groot N.N."/>
        </authorList>
    </citation>
    <scope>NUCLEOTIDE SEQUENCE [LARGE SCALE GENOMIC DNA]</scope>
    <source>
        <strain evidence="10 11">DSM 4180</strain>
    </source>
</reference>
<dbReference type="Gene3D" id="3.30.540.10">
    <property type="entry name" value="Fructose-1,6-Bisphosphatase, subunit A, domain 1"/>
    <property type="match status" value="1"/>
</dbReference>
<feature type="binding site" evidence="8">
    <location>
        <position position="86"/>
    </location>
    <ligand>
        <name>Mg(2+)</name>
        <dbReference type="ChEBI" id="CHEBI:18420"/>
        <label>1</label>
        <note>catalytic</note>
    </ligand>
</feature>
<feature type="binding site" evidence="8">
    <location>
        <position position="211"/>
    </location>
    <ligand>
        <name>Mg(2+)</name>
        <dbReference type="ChEBI" id="CHEBI:18420"/>
        <label>1</label>
        <note>catalytic</note>
    </ligand>
</feature>
<comment type="similarity">
    <text evidence="3 9">Belongs to the inositol monophosphatase superfamily.</text>
</comment>
<evidence type="ECO:0000313" key="10">
    <source>
        <dbReference type="EMBL" id="SFM37380.1"/>
    </source>
</evidence>
<gene>
    <name evidence="10" type="ORF">SAMN05421721_1044</name>
</gene>
<dbReference type="Proteomes" id="UP000199556">
    <property type="component" value="Unassembled WGS sequence"/>
</dbReference>